<dbReference type="EMBL" id="MU266626">
    <property type="protein sequence ID" value="KAH7919836.1"/>
    <property type="molecule type" value="Genomic_DNA"/>
</dbReference>
<feature type="non-terminal residue" evidence="1">
    <location>
        <position position="1"/>
    </location>
</feature>
<evidence type="ECO:0000313" key="1">
    <source>
        <dbReference type="EMBL" id="KAH7919836.1"/>
    </source>
</evidence>
<organism evidence="1 2">
    <name type="scientific">Leucogyrophana mollusca</name>
    <dbReference type="NCBI Taxonomy" id="85980"/>
    <lineage>
        <taxon>Eukaryota</taxon>
        <taxon>Fungi</taxon>
        <taxon>Dikarya</taxon>
        <taxon>Basidiomycota</taxon>
        <taxon>Agaricomycotina</taxon>
        <taxon>Agaricomycetes</taxon>
        <taxon>Agaricomycetidae</taxon>
        <taxon>Boletales</taxon>
        <taxon>Boletales incertae sedis</taxon>
        <taxon>Leucogyrophana</taxon>
    </lineage>
</organism>
<evidence type="ECO:0000313" key="2">
    <source>
        <dbReference type="Proteomes" id="UP000790709"/>
    </source>
</evidence>
<sequence>TLFGFLCLAAGRRLNTTKPGAPSKTYHAFYATALQCSSGSSVPAEIRVYSPFNDIVHPDNTVAFVVAKAYFPNNDTVLLDASHVIAMPGNPASEDYEASLPDCAVPFLLALGSVPSKFELLPDGVSKAFNVVGSDFIRDGVKS</sequence>
<proteinExistence type="predicted"/>
<gene>
    <name evidence="1" type="ORF">BV22DRAFT_996804</name>
</gene>
<name>A0ACB8B1Z2_9AGAM</name>
<dbReference type="Proteomes" id="UP000790709">
    <property type="component" value="Unassembled WGS sequence"/>
</dbReference>
<protein>
    <submittedName>
        <fullName evidence="1">Uncharacterized protein</fullName>
    </submittedName>
</protein>
<accession>A0ACB8B1Z2</accession>
<feature type="non-terminal residue" evidence="1">
    <location>
        <position position="143"/>
    </location>
</feature>
<reference evidence="1" key="1">
    <citation type="journal article" date="2021" name="New Phytol.">
        <title>Evolutionary innovations through gain and loss of genes in the ectomycorrhizal Boletales.</title>
        <authorList>
            <person name="Wu G."/>
            <person name="Miyauchi S."/>
            <person name="Morin E."/>
            <person name="Kuo A."/>
            <person name="Drula E."/>
            <person name="Varga T."/>
            <person name="Kohler A."/>
            <person name="Feng B."/>
            <person name="Cao Y."/>
            <person name="Lipzen A."/>
            <person name="Daum C."/>
            <person name="Hundley H."/>
            <person name="Pangilinan J."/>
            <person name="Johnson J."/>
            <person name="Barry K."/>
            <person name="LaButti K."/>
            <person name="Ng V."/>
            <person name="Ahrendt S."/>
            <person name="Min B."/>
            <person name="Choi I.G."/>
            <person name="Park H."/>
            <person name="Plett J.M."/>
            <person name="Magnuson J."/>
            <person name="Spatafora J.W."/>
            <person name="Nagy L.G."/>
            <person name="Henrissat B."/>
            <person name="Grigoriev I.V."/>
            <person name="Yang Z.L."/>
            <person name="Xu J."/>
            <person name="Martin F.M."/>
        </authorList>
    </citation>
    <scope>NUCLEOTIDE SEQUENCE</scope>
    <source>
        <strain evidence="1">KUC20120723A-06</strain>
    </source>
</reference>
<comment type="caution">
    <text evidence="1">The sequence shown here is derived from an EMBL/GenBank/DDBJ whole genome shotgun (WGS) entry which is preliminary data.</text>
</comment>
<keyword evidence="2" id="KW-1185">Reference proteome</keyword>